<dbReference type="Gene3D" id="3.40.630.30">
    <property type="match status" value="1"/>
</dbReference>
<dbReference type="AlphaFoldDB" id="A0A9X1X9Y1"/>
<sequence>MREQFVELLLRKYWYGRGNLKIDKVFEYDISNELSVRIQELLNGSFPDVYPTNRIYFKQLPHFRFLAFNEESQLIGHVGLDYRVMNLNGKPLKILGVIDLCVSQNARSQGIGSRLLLEIDRFSQGRDIDFILLFADNMNLYLRNGYQPVRNKCKWMQINHETQVTNGIGTEHIDELMIKQVGMTNWREGNLDLLGYLY</sequence>
<dbReference type="Proteomes" id="UP001139011">
    <property type="component" value="Unassembled WGS sequence"/>
</dbReference>
<proteinExistence type="predicted"/>
<reference evidence="2" key="1">
    <citation type="submission" date="2021-09" db="EMBL/GenBank/DDBJ databases">
        <title>Genome analysis of Fictibacillus sp. KIGAM418 isolated from marine sediment.</title>
        <authorList>
            <person name="Seo M.-J."/>
            <person name="Cho E.-S."/>
            <person name="Hwang C.Y."/>
        </authorList>
    </citation>
    <scope>NUCLEOTIDE SEQUENCE</scope>
    <source>
        <strain evidence="2">KIGAM418</strain>
    </source>
</reference>
<comment type="caution">
    <text evidence="2">The sequence shown here is derived from an EMBL/GenBank/DDBJ whole genome shotgun (WGS) entry which is preliminary data.</text>
</comment>
<feature type="domain" description="N-acetyltransferase" evidence="1">
    <location>
        <begin position="20"/>
        <end position="161"/>
    </location>
</feature>
<keyword evidence="3" id="KW-1185">Reference proteome</keyword>
<dbReference type="EMBL" id="JAIWJX010000002">
    <property type="protein sequence ID" value="MCK6256306.1"/>
    <property type="molecule type" value="Genomic_DNA"/>
</dbReference>
<dbReference type="SUPFAM" id="SSF55729">
    <property type="entry name" value="Acyl-CoA N-acyltransferases (Nat)"/>
    <property type="match status" value="1"/>
</dbReference>
<dbReference type="RefSeq" id="WP_248252000.1">
    <property type="nucleotide sequence ID" value="NZ_JAIWJX010000002.1"/>
</dbReference>
<dbReference type="GO" id="GO:0016747">
    <property type="term" value="F:acyltransferase activity, transferring groups other than amino-acyl groups"/>
    <property type="evidence" value="ECO:0007669"/>
    <property type="project" value="InterPro"/>
</dbReference>
<dbReference type="Pfam" id="PF13527">
    <property type="entry name" value="Acetyltransf_9"/>
    <property type="match status" value="1"/>
</dbReference>
<dbReference type="InterPro" id="IPR016181">
    <property type="entry name" value="Acyl_CoA_acyltransferase"/>
</dbReference>
<name>A0A9X1X9Y1_9BACL</name>
<evidence type="ECO:0000313" key="3">
    <source>
        <dbReference type="Proteomes" id="UP001139011"/>
    </source>
</evidence>
<protein>
    <submittedName>
        <fullName evidence="2">GNAT family N-acetyltransferase</fullName>
    </submittedName>
</protein>
<dbReference type="InterPro" id="IPR000182">
    <property type="entry name" value="GNAT_dom"/>
</dbReference>
<gene>
    <name evidence="2" type="ORF">LCY76_06815</name>
</gene>
<dbReference type="PROSITE" id="PS51186">
    <property type="entry name" value="GNAT"/>
    <property type="match status" value="1"/>
</dbReference>
<organism evidence="2 3">
    <name type="scientific">Fictibacillus marinisediminis</name>
    <dbReference type="NCBI Taxonomy" id="2878389"/>
    <lineage>
        <taxon>Bacteria</taxon>
        <taxon>Bacillati</taxon>
        <taxon>Bacillota</taxon>
        <taxon>Bacilli</taxon>
        <taxon>Bacillales</taxon>
        <taxon>Fictibacillaceae</taxon>
        <taxon>Fictibacillus</taxon>
    </lineage>
</organism>
<evidence type="ECO:0000259" key="1">
    <source>
        <dbReference type="PROSITE" id="PS51186"/>
    </source>
</evidence>
<evidence type="ECO:0000313" key="2">
    <source>
        <dbReference type="EMBL" id="MCK6256306.1"/>
    </source>
</evidence>
<accession>A0A9X1X9Y1</accession>
<dbReference type="CDD" id="cd04301">
    <property type="entry name" value="NAT_SF"/>
    <property type="match status" value="1"/>
</dbReference>